<evidence type="ECO:0000256" key="3">
    <source>
        <dbReference type="ARBA" id="ARBA00022519"/>
    </source>
</evidence>
<dbReference type="OrthoDB" id="9810047at2"/>
<dbReference type="InterPro" id="IPR050539">
    <property type="entry name" value="ThrE_Dicarb/AminoAcid_Exp"/>
</dbReference>
<dbReference type="RefSeq" id="WP_133626798.1">
    <property type="nucleotide sequence ID" value="NZ_SOAZ01000001.1"/>
</dbReference>
<keyword evidence="3" id="KW-0997">Cell inner membrane</keyword>
<keyword evidence="6 8" id="KW-0472">Membrane</keyword>
<comment type="similarity">
    <text evidence="7">Belongs to the ThrE exporter (TC 2.A.79) family.</text>
</comment>
<evidence type="ECO:0000313" key="10">
    <source>
        <dbReference type="EMBL" id="TDT63678.1"/>
    </source>
</evidence>
<reference evidence="10 11" key="1">
    <citation type="submission" date="2019-03" db="EMBL/GenBank/DDBJ databases">
        <title>Genomic Encyclopedia of Type Strains, Phase IV (KMG-IV): sequencing the most valuable type-strain genomes for metagenomic binning, comparative biology and taxonomic classification.</title>
        <authorList>
            <person name="Goeker M."/>
        </authorList>
    </citation>
    <scope>NUCLEOTIDE SEQUENCE [LARGE SCALE GENOMIC DNA]</scope>
    <source>
        <strain evidence="10 11">DSM 24455</strain>
    </source>
</reference>
<evidence type="ECO:0000256" key="5">
    <source>
        <dbReference type="ARBA" id="ARBA00022989"/>
    </source>
</evidence>
<comment type="subcellular location">
    <subcellularLocation>
        <location evidence="1">Cell membrane</location>
        <topology evidence="1">Multi-pass membrane protein</topology>
    </subcellularLocation>
</comment>
<comment type="caution">
    <text evidence="10">The sequence shown here is derived from an EMBL/GenBank/DDBJ whole genome shotgun (WGS) entry which is preliminary data.</text>
</comment>
<evidence type="ECO:0000256" key="2">
    <source>
        <dbReference type="ARBA" id="ARBA00022475"/>
    </source>
</evidence>
<keyword evidence="2" id="KW-1003">Cell membrane</keyword>
<dbReference type="EMBL" id="SOAZ01000001">
    <property type="protein sequence ID" value="TDT63678.1"/>
    <property type="molecule type" value="Genomic_DNA"/>
</dbReference>
<evidence type="ECO:0000256" key="6">
    <source>
        <dbReference type="ARBA" id="ARBA00023136"/>
    </source>
</evidence>
<feature type="transmembrane region" description="Helical" evidence="8">
    <location>
        <begin position="41"/>
        <end position="63"/>
    </location>
</feature>
<dbReference type="GO" id="GO:0005886">
    <property type="term" value="C:plasma membrane"/>
    <property type="evidence" value="ECO:0007669"/>
    <property type="project" value="UniProtKB-SubCell"/>
</dbReference>
<sequence length="148" mass="15860">MKELILAFLGSFFPAVLFNIERKNLIWAGLSGAIGWGIYVLLYKITGGVVMAIFVGAVCVGIYGEAMARILKTPASVFTVPGIFPLVPGITAYNTVLAIVEDRIRDAYDKGIETIASAGAIAFGIILSTAVFKFFKQGKMAKTMDGEE</sequence>
<evidence type="ECO:0000259" key="9">
    <source>
        <dbReference type="Pfam" id="PF12821"/>
    </source>
</evidence>
<dbReference type="AlphaFoldDB" id="A0A4R7KU52"/>
<dbReference type="PANTHER" id="PTHR34390:SF1">
    <property type="entry name" value="SUCCINATE TRANSPORTER SUBUNIT YJJB-RELATED"/>
    <property type="match status" value="1"/>
</dbReference>
<proteinExistence type="inferred from homology"/>
<dbReference type="InterPro" id="IPR024528">
    <property type="entry name" value="ThrE_2"/>
</dbReference>
<accession>A0A4R7KU52</accession>
<keyword evidence="4 8" id="KW-0812">Transmembrane</keyword>
<protein>
    <submittedName>
        <fullName evidence="10">Uncharacterized membrane protein YjjB (DUF3815 family)</fullName>
    </submittedName>
</protein>
<keyword evidence="5 8" id="KW-1133">Transmembrane helix</keyword>
<dbReference type="Pfam" id="PF12821">
    <property type="entry name" value="ThrE_2"/>
    <property type="match status" value="1"/>
</dbReference>
<dbReference type="GO" id="GO:0015744">
    <property type="term" value="P:succinate transport"/>
    <property type="evidence" value="ECO:0007669"/>
    <property type="project" value="TreeGrafter"/>
</dbReference>
<dbReference type="PANTHER" id="PTHR34390">
    <property type="entry name" value="UPF0442 PROTEIN YJJB-RELATED"/>
    <property type="match status" value="1"/>
</dbReference>
<dbReference type="Proteomes" id="UP000295325">
    <property type="component" value="Unassembled WGS sequence"/>
</dbReference>
<organism evidence="10 11">
    <name type="scientific">Fonticella tunisiensis</name>
    <dbReference type="NCBI Taxonomy" id="1096341"/>
    <lineage>
        <taxon>Bacteria</taxon>
        <taxon>Bacillati</taxon>
        <taxon>Bacillota</taxon>
        <taxon>Clostridia</taxon>
        <taxon>Eubacteriales</taxon>
        <taxon>Clostridiaceae</taxon>
        <taxon>Fonticella</taxon>
    </lineage>
</organism>
<name>A0A4R7KU52_9CLOT</name>
<feature type="transmembrane region" description="Helical" evidence="8">
    <location>
        <begin position="75"/>
        <end position="95"/>
    </location>
</feature>
<keyword evidence="11" id="KW-1185">Reference proteome</keyword>
<evidence type="ECO:0000256" key="4">
    <source>
        <dbReference type="ARBA" id="ARBA00022692"/>
    </source>
</evidence>
<evidence type="ECO:0000256" key="7">
    <source>
        <dbReference type="ARBA" id="ARBA00034125"/>
    </source>
</evidence>
<feature type="domain" description="Threonine/Serine exporter ThrE" evidence="9">
    <location>
        <begin position="4"/>
        <end position="130"/>
    </location>
</feature>
<gene>
    <name evidence="10" type="ORF">EDD71_101105</name>
</gene>
<evidence type="ECO:0000313" key="11">
    <source>
        <dbReference type="Proteomes" id="UP000295325"/>
    </source>
</evidence>
<evidence type="ECO:0000256" key="8">
    <source>
        <dbReference type="SAM" id="Phobius"/>
    </source>
</evidence>
<feature type="transmembrane region" description="Helical" evidence="8">
    <location>
        <begin position="115"/>
        <end position="135"/>
    </location>
</feature>
<evidence type="ECO:0000256" key="1">
    <source>
        <dbReference type="ARBA" id="ARBA00004651"/>
    </source>
</evidence>